<proteinExistence type="predicted"/>
<dbReference type="InterPro" id="IPR029058">
    <property type="entry name" value="AB_hydrolase_fold"/>
</dbReference>
<keyword evidence="2" id="KW-0378">Hydrolase</keyword>
<dbReference type="KEGG" id="fng:JM64_08940"/>
<dbReference type="EMBL" id="DTBH01000026">
    <property type="protein sequence ID" value="HGQ76513.1"/>
    <property type="molecule type" value="Genomic_DNA"/>
</dbReference>
<dbReference type="PATRIC" id="fig|93466.3.peg.1873"/>
<evidence type="ECO:0000313" key="1">
    <source>
        <dbReference type="EMBL" id="ANE42036.1"/>
    </source>
</evidence>
<dbReference type="EMBL" id="DSZT01000110">
    <property type="protein sequence ID" value="HGU41969.1"/>
    <property type="molecule type" value="Genomic_DNA"/>
</dbReference>
<dbReference type="EMBL" id="CP011393">
    <property type="protein sequence ID" value="ANE42036.1"/>
    <property type="molecule type" value="Genomic_DNA"/>
</dbReference>
<evidence type="ECO:0000313" key="4">
    <source>
        <dbReference type="Proteomes" id="UP000077096"/>
    </source>
</evidence>
<dbReference type="Proteomes" id="UP000077096">
    <property type="component" value="Chromosome"/>
</dbReference>
<gene>
    <name evidence="3" type="ORF">ENT72_03470</name>
    <name evidence="2" type="ORF">ENU12_00990</name>
    <name evidence="1" type="ORF">JM64_08940</name>
</gene>
<name>A0A172T517_FERPE</name>
<dbReference type="AlphaFoldDB" id="A0A172T517"/>
<dbReference type="OrthoDB" id="1704934at2"/>
<protein>
    <submittedName>
        <fullName evidence="2">Alpha/beta hydrolase</fullName>
    </submittedName>
</protein>
<dbReference type="SUPFAM" id="SSF53474">
    <property type="entry name" value="alpha/beta-Hydrolases"/>
    <property type="match status" value="1"/>
</dbReference>
<evidence type="ECO:0000313" key="3">
    <source>
        <dbReference type="EMBL" id="HGU41969.1"/>
    </source>
</evidence>
<reference evidence="1 4" key="1">
    <citation type="submission" date="2014-08" db="EMBL/GenBank/DDBJ databases">
        <title>Fervidobacterium pennivorans DYC genome.</title>
        <authorList>
            <person name="Wushke S."/>
        </authorList>
    </citation>
    <scope>NUCLEOTIDE SEQUENCE [LARGE SCALE GENOMIC DNA]</scope>
    <source>
        <strain evidence="1 4">DYC</strain>
    </source>
</reference>
<sequence length="339" mass="39305">MVSFNYTGKIADFTQGYIMKSKKFRGIYTRFNTLYSNPERGTEIVEYYLFDPKEAPVGILFVLHGLGTSNIPFLLWMATHLANANVRVVMPILPGNFTRVAHGSVSGKDFFDADVERATKFWEQAVVDVLSVIDHLKSQNLWVDNAHLFGFCLGGMISVMINAIRNDFKKTILMTVGGEMATLMWHSPTLAYFRRSIEKLKSNEKTKGKLKHFIDDQKKIKEIFEEQLKMLKRFKSVEEMQSSNIHPYLKLDPIAYAQFVDREKIIFVEALFDKALPKRSRKLLWEALGRPKRYIIPSGHVTWLPFGFFVGRFILQNMGIKEFKKQMELLKKIELEEKK</sequence>
<dbReference type="Gene3D" id="3.40.50.1820">
    <property type="entry name" value="alpha/beta hydrolase"/>
    <property type="match status" value="1"/>
</dbReference>
<organism evidence="1 4">
    <name type="scientific">Fervidobacterium pennivorans</name>
    <dbReference type="NCBI Taxonomy" id="93466"/>
    <lineage>
        <taxon>Bacteria</taxon>
        <taxon>Thermotogati</taxon>
        <taxon>Thermotogota</taxon>
        <taxon>Thermotogae</taxon>
        <taxon>Thermotogales</taxon>
        <taxon>Fervidobacteriaceae</taxon>
        <taxon>Fervidobacterium</taxon>
    </lineage>
</organism>
<evidence type="ECO:0000313" key="2">
    <source>
        <dbReference type="EMBL" id="HGQ76513.1"/>
    </source>
</evidence>
<reference evidence="2" key="2">
    <citation type="journal article" date="2020" name="mSystems">
        <title>Genome- and Community-Level Interaction Insights into Carbon Utilization and Element Cycling Functions of Hydrothermarchaeota in Hydrothermal Sediment.</title>
        <authorList>
            <person name="Zhou Z."/>
            <person name="Liu Y."/>
            <person name="Xu W."/>
            <person name="Pan J."/>
            <person name="Luo Z.H."/>
            <person name="Li M."/>
        </authorList>
    </citation>
    <scope>NUCLEOTIDE SEQUENCE [LARGE SCALE GENOMIC DNA]</scope>
    <source>
        <strain evidence="3">SpSt-604</strain>
        <strain evidence="2">SpSt-640</strain>
    </source>
</reference>
<dbReference type="GO" id="GO:0016787">
    <property type="term" value="F:hydrolase activity"/>
    <property type="evidence" value="ECO:0007669"/>
    <property type="project" value="UniProtKB-KW"/>
</dbReference>
<accession>A0A172T517</accession>